<evidence type="ECO:0000259" key="4">
    <source>
        <dbReference type="Pfam" id="PF07992"/>
    </source>
</evidence>
<gene>
    <name evidence="6" type="ORF">GA0070614_1657</name>
</gene>
<organism evidence="6 7">
    <name type="scientific">Micromonospora coxensis</name>
    <dbReference type="NCBI Taxonomy" id="356852"/>
    <lineage>
        <taxon>Bacteria</taxon>
        <taxon>Bacillati</taxon>
        <taxon>Actinomycetota</taxon>
        <taxon>Actinomycetes</taxon>
        <taxon>Micromonosporales</taxon>
        <taxon>Micromonosporaceae</taxon>
        <taxon>Micromonospora</taxon>
    </lineage>
</organism>
<dbReference type="PRINTS" id="PR00469">
    <property type="entry name" value="PNDRDTASEII"/>
</dbReference>
<dbReference type="InterPro" id="IPR036188">
    <property type="entry name" value="FAD/NAD-bd_sf"/>
</dbReference>
<dbReference type="Gene3D" id="3.40.50.150">
    <property type="entry name" value="Vaccinia Virus protein VP39"/>
    <property type="match status" value="1"/>
</dbReference>
<dbReference type="InterPro" id="IPR029063">
    <property type="entry name" value="SAM-dependent_MTases_sf"/>
</dbReference>
<feature type="domain" description="Methyltransferase" evidence="5">
    <location>
        <begin position="395"/>
        <end position="489"/>
    </location>
</feature>
<dbReference type="Proteomes" id="UP000198215">
    <property type="component" value="Chromosome I"/>
</dbReference>
<keyword evidence="1" id="KW-0285">Flavoprotein</keyword>
<evidence type="ECO:0000256" key="3">
    <source>
        <dbReference type="ARBA" id="ARBA00048132"/>
    </source>
</evidence>
<dbReference type="GO" id="GO:0004791">
    <property type="term" value="F:thioredoxin-disulfide reductase (NADPH) activity"/>
    <property type="evidence" value="ECO:0007669"/>
    <property type="project" value="UniProtKB-EC"/>
</dbReference>
<sequence>MTHDSTYDVVVVGGGAAGLSGALALGRFRRSVLVVDGGAPRNAPAGQVHNFLTNEGVPPAELYATARAEVARYGVEVVDGTVLAARRRDDPDGLRFDVELADGRRVRARRLLVTTGLVDELPDVAGLAERWGRDVLHCPYCHGWEVRDQAVGVLATGPTAVHQALLFRQLTDDVVLFAHTAPPLSAEQAEQLAARGVRVVEGVVAAVEVTGDRLSGVRLASGEVVARQAVAVAPRFRARADLLAGLGLGTDDFVLAGQVVGAHVPADPTGATSVPGVWVAGNVTDLGATVVVAAAGGMKAGAAVNADLVAEDTDRAVAARRAAREVRTPGAAGTAQSDAVAAHPAVTVVASDADAVDEETARHWDELYAARERYWSGRANPHLVTVAGALPPGTVLDLGCGEGGDAIWLARQGWRVTAVDVSRTALERAAAEASAAGVAERIDFRRHDLTRSFPDGRFDLVSAQFLQSPIEFPRDEVLRAAARAVAPGGRLLIVEHGEMPPWARAHHPEARFPTPQETLAALALDPDAWHTERVETLHREGTGPHGETGHLVDNLVLVRRR</sequence>
<keyword evidence="2" id="KW-0560">Oxidoreductase</keyword>
<dbReference type="SUPFAM" id="SSF51905">
    <property type="entry name" value="FAD/NAD(P)-binding domain"/>
    <property type="match status" value="1"/>
</dbReference>
<dbReference type="SUPFAM" id="SSF53335">
    <property type="entry name" value="S-adenosyl-L-methionine-dependent methyltransferases"/>
    <property type="match status" value="1"/>
</dbReference>
<dbReference type="OrthoDB" id="9786503at2"/>
<name>A0A1C5HQX4_9ACTN</name>
<evidence type="ECO:0000313" key="6">
    <source>
        <dbReference type="EMBL" id="SCG48425.1"/>
    </source>
</evidence>
<dbReference type="PRINTS" id="PR00368">
    <property type="entry name" value="FADPNR"/>
</dbReference>
<dbReference type="AlphaFoldDB" id="A0A1C5HQX4"/>
<dbReference type="InterPro" id="IPR050097">
    <property type="entry name" value="Ferredoxin-NADP_redctase_2"/>
</dbReference>
<reference evidence="7" key="1">
    <citation type="submission" date="2016-06" db="EMBL/GenBank/DDBJ databases">
        <authorList>
            <person name="Varghese N."/>
            <person name="Submissions Spin"/>
        </authorList>
    </citation>
    <scope>NUCLEOTIDE SEQUENCE [LARGE SCALE GENOMIC DNA]</scope>
    <source>
        <strain evidence="7">DSM 45161</strain>
    </source>
</reference>
<comment type="catalytic activity">
    <reaction evidence="3">
        <text>[thioredoxin]-dithiol + NADP(+) = [thioredoxin]-disulfide + NADPH + H(+)</text>
        <dbReference type="Rhea" id="RHEA:20345"/>
        <dbReference type="Rhea" id="RHEA-COMP:10698"/>
        <dbReference type="Rhea" id="RHEA-COMP:10700"/>
        <dbReference type="ChEBI" id="CHEBI:15378"/>
        <dbReference type="ChEBI" id="CHEBI:29950"/>
        <dbReference type="ChEBI" id="CHEBI:50058"/>
        <dbReference type="ChEBI" id="CHEBI:57783"/>
        <dbReference type="ChEBI" id="CHEBI:58349"/>
        <dbReference type="EC" id="1.8.1.9"/>
    </reaction>
</comment>
<feature type="domain" description="FAD/NAD(P)-binding" evidence="4">
    <location>
        <begin position="7"/>
        <end position="296"/>
    </location>
</feature>
<dbReference type="CDD" id="cd02440">
    <property type="entry name" value="AdoMet_MTases"/>
    <property type="match status" value="1"/>
</dbReference>
<dbReference type="InterPro" id="IPR041698">
    <property type="entry name" value="Methyltransf_25"/>
</dbReference>
<evidence type="ECO:0000259" key="5">
    <source>
        <dbReference type="Pfam" id="PF13649"/>
    </source>
</evidence>
<accession>A0A1C5HQX4</accession>
<dbReference type="InterPro" id="IPR023753">
    <property type="entry name" value="FAD/NAD-binding_dom"/>
</dbReference>
<dbReference type="Pfam" id="PF07992">
    <property type="entry name" value="Pyr_redox_2"/>
    <property type="match status" value="1"/>
</dbReference>
<evidence type="ECO:0000313" key="7">
    <source>
        <dbReference type="Proteomes" id="UP000198215"/>
    </source>
</evidence>
<evidence type="ECO:0000256" key="2">
    <source>
        <dbReference type="ARBA" id="ARBA00023002"/>
    </source>
</evidence>
<proteinExistence type="predicted"/>
<dbReference type="PANTHER" id="PTHR48105">
    <property type="entry name" value="THIOREDOXIN REDUCTASE 1-RELATED-RELATED"/>
    <property type="match status" value="1"/>
</dbReference>
<evidence type="ECO:0000256" key="1">
    <source>
        <dbReference type="ARBA" id="ARBA00022630"/>
    </source>
</evidence>
<dbReference type="Gene3D" id="3.50.50.60">
    <property type="entry name" value="FAD/NAD(P)-binding domain"/>
    <property type="match status" value="2"/>
</dbReference>
<keyword evidence="7" id="KW-1185">Reference proteome</keyword>
<dbReference type="EMBL" id="LT607753">
    <property type="protein sequence ID" value="SCG48425.1"/>
    <property type="molecule type" value="Genomic_DNA"/>
</dbReference>
<protein>
    <submittedName>
        <fullName evidence="6">Thioredoxin reductase</fullName>
    </submittedName>
</protein>
<dbReference type="Pfam" id="PF13649">
    <property type="entry name" value="Methyltransf_25"/>
    <property type="match status" value="1"/>
</dbReference>